<evidence type="ECO:0000256" key="4">
    <source>
        <dbReference type="ARBA" id="ARBA00023163"/>
    </source>
</evidence>
<dbReference type="GO" id="GO:0000981">
    <property type="term" value="F:DNA-binding transcription factor activity, RNA polymerase II-specific"/>
    <property type="evidence" value="ECO:0007669"/>
    <property type="project" value="InterPro"/>
</dbReference>
<dbReference type="Gene3D" id="4.10.240.10">
    <property type="entry name" value="Zn(2)-C6 fungal-type DNA-binding domain"/>
    <property type="match status" value="1"/>
</dbReference>
<reference evidence="8" key="2">
    <citation type="journal article" date="2023" name="IMA Fungus">
        <title>Comparative genomic study of the Penicillium genus elucidates a diverse pangenome and 15 lateral gene transfer events.</title>
        <authorList>
            <person name="Petersen C."/>
            <person name="Sorensen T."/>
            <person name="Nielsen M.R."/>
            <person name="Sondergaard T.E."/>
            <person name="Sorensen J.L."/>
            <person name="Fitzpatrick D.A."/>
            <person name="Frisvad J.C."/>
            <person name="Nielsen K.L."/>
        </authorList>
    </citation>
    <scope>NUCLEOTIDE SEQUENCE</scope>
    <source>
        <strain evidence="8">IBT 35675</strain>
    </source>
</reference>
<dbReference type="PANTHER" id="PTHR46910:SF39">
    <property type="entry name" value="ZN(II)2CYS6 TRANSCRIPTION FACTOR (EUROFUNG)"/>
    <property type="match status" value="1"/>
</dbReference>
<feature type="domain" description="Zn(2)-C6 fungal-type" evidence="7">
    <location>
        <begin position="28"/>
        <end position="57"/>
    </location>
</feature>
<dbReference type="SMART" id="SM00066">
    <property type="entry name" value="GAL4"/>
    <property type="match status" value="1"/>
</dbReference>
<dbReference type="PANTHER" id="PTHR46910">
    <property type="entry name" value="TRANSCRIPTION FACTOR PDR1"/>
    <property type="match status" value="1"/>
</dbReference>
<dbReference type="GO" id="GO:0008270">
    <property type="term" value="F:zinc ion binding"/>
    <property type="evidence" value="ECO:0007669"/>
    <property type="project" value="InterPro"/>
</dbReference>
<evidence type="ECO:0000256" key="5">
    <source>
        <dbReference type="ARBA" id="ARBA00023242"/>
    </source>
</evidence>
<dbReference type="Proteomes" id="UP001148299">
    <property type="component" value="Unassembled WGS sequence"/>
</dbReference>
<reference evidence="8" key="1">
    <citation type="submission" date="2022-12" db="EMBL/GenBank/DDBJ databases">
        <authorList>
            <person name="Petersen C."/>
        </authorList>
    </citation>
    <scope>NUCLEOTIDE SEQUENCE</scope>
    <source>
        <strain evidence="8">IBT 35675</strain>
    </source>
</reference>
<dbReference type="InterPro" id="IPR050987">
    <property type="entry name" value="AtrR-like"/>
</dbReference>
<keyword evidence="1" id="KW-0479">Metal-binding</keyword>
<protein>
    <recommendedName>
        <fullName evidence="7">Zn(2)-C6 fungal-type domain-containing protein</fullName>
    </recommendedName>
</protein>
<gene>
    <name evidence="8" type="ORF">N7541_001999</name>
</gene>
<accession>A0A9W9RKD5</accession>
<dbReference type="CDD" id="cd12148">
    <property type="entry name" value="fungal_TF_MHR"/>
    <property type="match status" value="1"/>
</dbReference>
<dbReference type="SUPFAM" id="SSF57701">
    <property type="entry name" value="Zn2/Cys6 DNA-binding domain"/>
    <property type="match status" value="1"/>
</dbReference>
<evidence type="ECO:0000313" key="8">
    <source>
        <dbReference type="EMBL" id="KAJ5361155.1"/>
    </source>
</evidence>
<sequence>MASEAPVAIPATSKTNRVSKAKEPAKAACFTCRRKKVRCSGTSPCTYCSKRGLECALPELGQRRAYSILQVQQLRDRLARFENSDAFASHPDVVNVLVPPTGETPFTSAVNATAIRSPLPTPVDVAEDATQLPLALSEPRVSVLEQTSPLSHRDINRDTSLTSSHTFGSRVQSLLETSSYKRPINHSYSTNTTKSLPSMEQMPTEHEAYRLLEVVIFYIGETQHHFDVRQFTDRLGEFYAKSLDMAQESTPWVLEMLLILSIGQLFSGHVDCDSETPGDKLFNHAYTNLPTLGELYTLGSLGVELLALVAVYLQNINRKDEAYLHISTALRLAVSLGFHRRSGSQQLLKSQQIHINRLWWTVYMQERRLAAATGNPCSINDEAIELAPPADRIGYSTSGLLRINLRISRVLSRILTVIYGNERLAEDSFIPNVRDIVKSIFEIAQDIPPENLARYPGLSLDSSTRASAYLHIMLYQALILTTRPVMLHVANQILNGEIRDLTALDVSPLARFCRSCSEAARRLLDVICGLRERNMLMIFGFFDFDAVLSAAFVMILSTVIDSIGTISQPSRDIPPPGLQIALETLQFLAGRGNYFAQRGYEDARQTWLHFTAYQQRRVQRRMSQDHSPSNVDLGSSDRDLSNSSTSKLPATPVTLQNTSNAAARLTETWNQPASVDYDPFRSSAGNQALSSDTDLLSNLAHLWDETTNPVPEEMITEGNECPPASTVDELHNSLYPMYSTLDLALGMDDLEQFAEFRKNILNL</sequence>
<keyword evidence="3" id="KW-0238">DNA-binding</keyword>
<dbReference type="Pfam" id="PF00172">
    <property type="entry name" value="Zn_clus"/>
    <property type="match status" value="1"/>
</dbReference>
<keyword evidence="2" id="KW-0805">Transcription regulation</keyword>
<keyword evidence="4" id="KW-0804">Transcription</keyword>
<organism evidence="8 9">
    <name type="scientific">Penicillium brevicompactum</name>
    <dbReference type="NCBI Taxonomy" id="5074"/>
    <lineage>
        <taxon>Eukaryota</taxon>
        <taxon>Fungi</taxon>
        <taxon>Dikarya</taxon>
        <taxon>Ascomycota</taxon>
        <taxon>Pezizomycotina</taxon>
        <taxon>Eurotiomycetes</taxon>
        <taxon>Eurotiomycetidae</taxon>
        <taxon>Eurotiales</taxon>
        <taxon>Aspergillaceae</taxon>
        <taxon>Penicillium</taxon>
    </lineage>
</organism>
<dbReference type="CDD" id="cd00067">
    <property type="entry name" value="GAL4"/>
    <property type="match status" value="1"/>
</dbReference>
<dbReference type="Pfam" id="PF04082">
    <property type="entry name" value="Fungal_trans"/>
    <property type="match status" value="1"/>
</dbReference>
<dbReference type="InterPro" id="IPR036864">
    <property type="entry name" value="Zn2-C6_fun-type_DNA-bd_sf"/>
</dbReference>
<evidence type="ECO:0000256" key="6">
    <source>
        <dbReference type="SAM" id="MobiDB-lite"/>
    </source>
</evidence>
<comment type="caution">
    <text evidence="8">The sequence shown here is derived from an EMBL/GenBank/DDBJ whole genome shotgun (WGS) entry which is preliminary data.</text>
</comment>
<dbReference type="SMART" id="SM00906">
    <property type="entry name" value="Fungal_trans"/>
    <property type="match status" value="1"/>
</dbReference>
<dbReference type="PROSITE" id="PS50048">
    <property type="entry name" value="ZN2_CY6_FUNGAL_2"/>
    <property type="match status" value="1"/>
</dbReference>
<dbReference type="PROSITE" id="PS00463">
    <property type="entry name" value="ZN2_CY6_FUNGAL_1"/>
    <property type="match status" value="1"/>
</dbReference>
<name>A0A9W9RKD5_PENBR</name>
<keyword evidence="5" id="KW-0539">Nucleus</keyword>
<evidence type="ECO:0000313" key="9">
    <source>
        <dbReference type="Proteomes" id="UP001148299"/>
    </source>
</evidence>
<dbReference type="GO" id="GO:0003677">
    <property type="term" value="F:DNA binding"/>
    <property type="evidence" value="ECO:0007669"/>
    <property type="project" value="UniProtKB-KW"/>
</dbReference>
<evidence type="ECO:0000256" key="2">
    <source>
        <dbReference type="ARBA" id="ARBA00023015"/>
    </source>
</evidence>
<dbReference type="EMBL" id="JAPZBR010000002">
    <property type="protein sequence ID" value="KAJ5361155.1"/>
    <property type="molecule type" value="Genomic_DNA"/>
</dbReference>
<dbReference type="InterPro" id="IPR001138">
    <property type="entry name" value="Zn2Cys6_DnaBD"/>
</dbReference>
<dbReference type="AlphaFoldDB" id="A0A9W9RKD5"/>
<keyword evidence="9" id="KW-1185">Reference proteome</keyword>
<proteinExistence type="predicted"/>
<feature type="region of interest" description="Disordered" evidence="6">
    <location>
        <begin position="619"/>
        <end position="652"/>
    </location>
</feature>
<dbReference type="InterPro" id="IPR007219">
    <property type="entry name" value="XnlR_reg_dom"/>
</dbReference>
<dbReference type="GO" id="GO:0006351">
    <property type="term" value="P:DNA-templated transcription"/>
    <property type="evidence" value="ECO:0007669"/>
    <property type="project" value="InterPro"/>
</dbReference>
<evidence type="ECO:0000256" key="3">
    <source>
        <dbReference type="ARBA" id="ARBA00023125"/>
    </source>
</evidence>
<evidence type="ECO:0000256" key="1">
    <source>
        <dbReference type="ARBA" id="ARBA00022723"/>
    </source>
</evidence>
<evidence type="ECO:0000259" key="7">
    <source>
        <dbReference type="PROSITE" id="PS50048"/>
    </source>
</evidence>